<feature type="compositionally biased region" description="Polar residues" evidence="1">
    <location>
        <begin position="189"/>
        <end position="205"/>
    </location>
</feature>
<proteinExistence type="predicted"/>
<dbReference type="EMBL" id="ML119059">
    <property type="protein sequence ID" value="ROT36231.1"/>
    <property type="molecule type" value="Genomic_DNA"/>
</dbReference>
<accession>A0A3N2PNY4</accession>
<keyword evidence="3" id="KW-1185">Reference proteome</keyword>
<dbReference type="RefSeq" id="XP_028464037.1">
    <property type="nucleotide sequence ID" value="XM_028614423.1"/>
</dbReference>
<sequence>MQVRTSSTKLPTWASRANRSHTYTNTDASLAIFPTERSRVNAIEIKGAKTTREGGSLTKPDMVFALTHEGHLSKSEATPSYTRYCAEYVGPTIPEQRNLDPTRVHGHLSHGLMLMDVVHDNSPLLGDNEYLIQVYTTDGNGLVVPRIPGDPVWGLCSSVSDSPAGEAHPANDSQNSKQKPVLGIGFPPSHTTPSMQQNEFSPTASTAASQAIPLIAGQVPCAWNMMCLSSRHGMNECAGESR</sequence>
<organism evidence="2 3">
    <name type="scientific">Sodiomyces alkalinus (strain CBS 110278 / VKM F-3762 / F11)</name>
    <name type="common">Alkaliphilic filamentous fungus</name>
    <dbReference type="NCBI Taxonomy" id="1314773"/>
    <lineage>
        <taxon>Eukaryota</taxon>
        <taxon>Fungi</taxon>
        <taxon>Dikarya</taxon>
        <taxon>Ascomycota</taxon>
        <taxon>Pezizomycotina</taxon>
        <taxon>Sordariomycetes</taxon>
        <taxon>Hypocreomycetidae</taxon>
        <taxon>Glomerellales</taxon>
        <taxon>Plectosphaerellaceae</taxon>
        <taxon>Sodiomyces</taxon>
    </lineage>
</organism>
<feature type="region of interest" description="Disordered" evidence="1">
    <location>
        <begin position="158"/>
        <end position="205"/>
    </location>
</feature>
<name>A0A3N2PNY4_SODAK</name>
<evidence type="ECO:0000256" key="1">
    <source>
        <dbReference type="SAM" id="MobiDB-lite"/>
    </source>
</evidence>
<protein>
    <submittedName>
        <fullName evidence="2">Uncharacterized protein</fullName>
    </submittedName>
</protein>
<dbReference type="GeneID" id="39582901"/>
<reference evidence="2 3" key="1">
    <citation type="journal article" date="2018" name="Mol. Ecol.">
        <title>The obligate alkalophilic soda-lake fungus Sodiomyces alkalinus has shifted to a protein diet.</title>
        <authorList>
            <person name="Grum-Grzhimaylo A.A."/>
            <person name="Falkoski D.L."/>
            <person name="van den Heuvel J."/>
            <person name="Valero-Jimenez C.A."/>
            <person name="Min B."/>
            <person name="Choi I.G."/>
            <person name="Lipzen A."/>
            <person name="Daum C.G."/>
            <person name="Aanen D.K."/>
            <person name="Tsang A."/>
            <person name="Henrissat B."/>
            <person name="Bilanenko E.N."/>
            <person name="de Vries R.P."/>
            <person name="van Kan J.A.L."/>
            <person name="Grigoriev I.V."/>
            <person name="Debets A.J.M."/>
        </authorList>
    </citation>
    <scope>NUCLEOTIDE SEQUENCE [LARGE SCALE GENOMIC DNA]</scope>
    <source>
        <strain evidence="2 3">F11</strain>
    </source>
</reference>
<evidence type="ECO:0000313" key="3">
    <source>
        <dbReference type="Proteomes" id="UP000272025"/>
    </source>
</evidence>
<gene>
    <name evidence="2" type="ORF">SODALDRAFT_362007</name>
</gene>
<dbReference type="AlphaFoldDB" id="A0A3N2PNY4"/>
<dbReference type="Proteomes" id="UP000272025">
    <property type="component" value="Unassembled WGS sequence"/>
</dbReference>
<evidence type="ECO:0000313" key="2">
    <source>
        <dbReference type="EMBL" id="ROT36231.1"/>
    </source>
</evidence>